<keyword evidence="1 3" id="KW-0238">DNA-binding</keyword>
<evidence type="ECO:0000256" key="2">
    <source>
        <dbReference type="ARBA" id="ARBA00023163"/>
    </source>
</evidence>
<sequence length="416" mass="46453">MLPHTSYLNQTHAQTIPSDTGFDFASSERNEFYLQQYNPLTDSGLADYSPKSPTQIPTEPTTPPSRIHIPRPPNAFMIYRSELVKGRVIPVNVEHRQQHLSRVAGQCWNLLSFEEKEKYHALARERLQEHKRDHPHYKFTPAPRGSRRSKAKASQQAQSEDKIAMDTNTRTIRERYTAILGPSLTASRRKKRGSKSKSVGVREMSPLGADLPPPLTFSGPSSPGSPRSPQSGCEDHLPSHQTSPLHPAPLFATNNSSQGTPHPFKPIFPGYPLSSTAFHKMGQSPQLSLVNVSSAEINEEFGMGMPTFQFEDFSFTGPPPLNLENLMHHNAQIVTPFAQPVHGNFALDLESSYRQDTQFCDGGPFFEQSLASTLQATAPAELVLPLNRFDINRWSIVNNPSEDFNYAMNHLQISDS</sequence>
<feature type="domain" description="HMG box" evidence="5">
    <location>
        <begin position="69"/>
        <end position="138"/>
    </location>
</feature>
<dbReference type="GO" id="GO:0001228">
    <property type="term" value="F:DNA-binding transcription activator activity, RNA polymerase II-specific"/>
    <property type="evidence" value="ECO:0007669"/>
    <property type="project" value="TreeGrafter"/>
</dbReference>
<dbReference type="EMBL" id="ML210153">
    <property type="protein sequence ID" value="TFK28795.1"/>
    <property type="molecule type" value="Genomic_DNA"/>
</dbReference>
<evidence type="ECO:0000256" key="3">
    <source>
        <dbReference type="PROSITE-ProRule" id="PRU00267"/>
    </source>
</evidence>
<protein>
    <recommendedName>
        <fullName evidence="5">HMG box domain-containing protein</fullName>
    </recommendedName>
</protein>
<dbReference type="InterPro" id="IPR036910">
    <property type="entry name" value="HMG_box_dom_sf"/>
</dbReference>
<dbReference type="PROSITE" id="PS50118">
    <property type="entry name" value="HMG_BOX_2"/>
    <property type="match status" value="1"/>
</dbReference>
<feature type="DNA-binding region" description="HMG box" evidence="3">
    <location>
        <begin position="69"/>
        <end position="138"/>
    </location>
</feature>
<organism evidence="6 7">
    <name type="scientific">Coprinopsis marcescibilis</name>
    <name type="common">Agaric fungus</name>
    <name type="synonym">Psathyrella marcescibilis</name>
    <dbReference type="NCBI Taxonomy" id="230819"/>
    <lineage>
        <taxon>Eukaryota</taxon>
        <taxon>Fungi</taxon>
        <taxon>Dikarya</taxon>
        <taxon>Basidiomycota</taxon>
        <taxon>Agaricomycotina</taxon>
        <taxon>Agaricomycetes</taxon>
        <taxon>Agaricomycetidae</taxon>
        <taxon>Agaricales</taxon>
        <taxon>Agaricineae</taxon>
        <taxon>Psathyrellaceae</taxon>
        <taxon>Coprinopsis</taxon>
    </lineage>
</organism>
<feature type="region of interest" description="Disordered" evidence="4">
    <location>
        <begin position="43"/>
        <end position="71"/>
    </location>
</feature>
<feature type="region of interest" description="Disordered" evidence="4">
    <location>
        <begin position="127"/>
        <end position="266"/>
    </location>
</feature>
<dbReference type="GO" id="GO:0000978">
    <property type="term" value="F:RNA polymerase II cis-regulatory region sequence-specific DNA binding"/>
    <property type="evidence" value="ECO:0007669"/>
    <property type="project" value="TreeGrafter"/>
</dbReference>
<dbReference type="OrthoDB" id="6247875at2759"/>
<dbReference type="SMART" id="SM00398">
    <property type="entry name" value="HMG"/>
    <property type="match status" value="1"/>
</dbReference>
<keyword evidence="7" id="KW-1185">Reference proteome</keyword>
<evidence type="ECO:0000313" key="7">
    <source>
        <dbReference type="Proteomes" id="UP000307440"/>
    </source>
</evidence>
<feature type="compositionally biased region" description="Low complexity" evidence="4">
    <location>
        <begin position="216"/>
        <end position="232"/>
    </location>
</feature>
<dbReference type="Gene3D" id="1.10.30.10">
    <property type="entry name" value="High mobility group box domain"/>
    <property type="match status" value="1"/>
</dbReference>
<reference evidence="6 7" key="1">
    <citation type="journal article" date="2019" name="Nat. Ecol. Evol.">
        <title>Megaphylogeny resolves global patterns of mushroom evolution.</title>
        <authorList>
            <person name="Varga T."/>
            <person name="Krizsan K."/>
            <person name="Foldi C."/>
            <person name="Dima B."/>
            <person name="Sanchez-Garcia M."/>
            <person name="Sanchez-Ramirez S."/>
            <person name="Szollosi G.J."/>
            <person name="Szarkandi J.G."/>
            <person name="Papp V."/>
            <person name="Albert L."/>
            <person name="Andreopoulos W."/>
            <person name="Angelini C."/>
            <person name="Antonin V."/>
            <person name="Barry K.W."/>
            <person name="Bougher N.L."/>
            <person name="Buchanan P."/>
            <person name="Buyck B."/>
            <person name="Bense V."/>
            <person name="Catcheside P."/>
            <person name="Chovatia M."/>
            <person name="Cooper J."/>
            <person name="Damon W."/>
            <person name="Desjardin D."/>
            <person name="Finy P."/>
            <person name="Geml J."/>
            <person name="Haridas S."/>
            <person name="Hughes K."/>
            <person name="Justo A."/>
            <person name="Karasinski D."/>
            <person name="Kautmanova I."/>
            <person name="Kiss B."/>
            <person name="Kocsube S."/>
            <person name="Kotiranta H."/>
            <person name="LaButti K.M."/>
            <person name="Lechner B.E."/>
            <person name="Liimatainen K."/>
            <person name="Lipzen A."/>
            <person name="Lukacs Z."/>
            <person name="Mihaltcheva S."/>
            <person name="Morgado L.N."/>
            <person name="Niskanen T."/>
            <person name="Noordeloos M.E."/>
            <person name="Ohm R.A."/>
            <person name="Ortiz-Santana B."/>
            <person name="Ovrebo C."/>
            <person name="Racz N."/>
            <person name="Riley R."/>
            <person name="Savchenko A."/>
            <person name="Shiryaev A."/>
            <person name="Soop K."/>
            <person name="Spirin V."/>
            <person name="Szebenyi C."/>
            <person name="Tomsovsky M."/>
            <person name="Tulloss R.E."/>
            <person name="Uehling J."/>
            <person name="Grigoriev I.V."/>
            <person name="Vagvolgyi C."/>
            <person name="Papp T."/>
            <person name="Martin F.M."/>
            <person name="Miettinen O."/>
            <person name="Hibbett D.S."/>
            <person name="Nagy L.G."/>
        </authorList>
    </citation>
    <scope>NUCLEOTIDE SEQUENCE [LARGE SCALE GENOMIC DNA]</scope>
    <source>
        <strain evidence="6 7">CBS 121175</strain>
    </source>
</reference>
<dbReference type="SUPFAM" id="SSF47095">
    <property type="entry name" value="HMG-box"/>
    <property type="match status" value="1"/>
</dbReference>
<dbReference type="CDD" id="cd01389">
    <property type="entry name" value="HMG-box_ROX1-like"/>
    <property type="match status" value="1"/>
</dbReference>
<evidence type="ECO:0000256" key="1">
    <source>
        <dbReference type="ARBA" id="ARBA00023125"/>
    </source>
</evidence>
<gene>
    <name evidence="6" type="ORF">FA15DRAFT_700691</name>
</gene>
<accession>A0A5C3L7X9</accession>
<evidence type="ECO:0000313" key="6">
    <source>
        <dbReference type="EMBL" id="TFK28795.1"/>
    </source>
</evidence>
<evidence type="ECO:0000256" key="4">
    <source>
        <dbReference type="SAM" id="MobiDB-lite"/>
    </source>
</evidence>
<keyword evidence="2" id="KW-0804">Transcription</keyword>
<dbReference type="InterPro" id="IPR009071">
    <property type="entry name" value="HMG_box_dom"/>
</dbReference>
<dbReference type="STRING" id="230819.A0A5C3L7X9"/>
<dbReference type="InterPro" id="IPR050140">
    <property type="entry name" value="SRY-related_HMG-box_TF-like"/>
</dbReference>
<proteinExistence type="predicted"/>
<dbReference type="Proteomes" id="UP000307440">
    <property type="component" value="Unassembled WGS sequence"/>
</dbReference>
<evidence type="ECO:0000259" key="5">
    <source>
        <dbReference type="PROSITE" id="PS50118"/>
    </source>
</evidence>
<name>A0A5C3L7X9_COPMA</name>
<dbReference type="GO" id="GO:0030154">
    <property type="term" value="P:cell differentiation"/>
    <property type="evidence" value="ECO:0007669"/>
    <property type="project" value="TreeGrafter"/>
</dbReference>
<dbReference type="PANTHER" id="PTHR10270">
    <property type="entry name" value="SOX TRANSCRIPTION FACTOR"/>
    <property type="match status" value="1"/>
</dbReference>
<keyword evidence="3" id="KW-0539">Nucleus</keyword>
<dbReference type="AlphaFoldDB" id="A0A5C3L7X9"/>
<dbReference type="GO" id="GO:0005634">
    <property type="term" value="C:nucleus"/>
    <property type="evidence" value="ECO:0007669"/>
    <property type="project" value="UniProtKB-UniRule"/>
</dbReference>
<dbReference type="Pfam" id="PF00505">
    <property type="entry name" value="HMG_box"/>
    <property type="match status" value="1"/>
</dbReference>
<dbReference type="PANTHER" id="PTHR10270:SF161">
    <property type="entry name" value="SEX-DETERMINING REGION Y PROTEIN"/>
    <property type="match status" value="1"/>
</dbReference>